<proteinExistence type="inferred from homology"/>
<evidence type="ECO:0000313" key="2">
    <source>
        <dbReference type="EMBL" id="PRQ58165.1"/>
    </source>
</evidence>
<keyword evidence="1" id="KW-0472">Membrane</keyword>
<dbReference type="GO" id="GO:0005901">
    <property type="term" value="C:caveola"/>
    <property type="evidence" value="ECO:0007669"/>
    <property type="project" value="UniProtKB-SubCell"/>
</dbReference>
<comment type="caution">
    <text evidence="2">The sequence shown here is derived from an EMBL/GenBank/DDBJ whole genome shotgun (WGS) entry which is preliminary data.</text>
</comment>
<dbReference type="Gramene" id="PRQ58165">
    <property type="protein sequence ID" value="PRQ58165"/>
    <property type="gene ID" value="RchiOBHm_Chr1g0356261"/>
</dbReference>
<reference evidence="2 3" key="1">
    <citation type="journal article" date="2018" name="Nat. Genet.">
        <title>The Rosa genome provides new insights in the design of modern roses.</title>
        <authorList>
            <person name="Bendahmane M."/>
        </authorList>
    </citation>
    <scope>NUCLEOTIDE SEQUENCE [LARGE SCALE GENOMIC DNA]</scope>
    <source>
        <strain evidence="3">cv. Old Blush</strain>
    </source>
</reference>
<accession>A0A2P6SHJ5</accession>
<evidence type="ECO:0000313" key="3">
    <source>
        <dbReference type="Proteomes" id="UP000238479"/>
    </source>
</evidence>
<dbReference type="STRING" id="74649.A0A2P6SHJ5"/>
<sequence length="107" mass="12029">MAHEVCEIILTQREGEGKEEIRVKTKVKVYENKKEAEVAQANAELAMKKAGWAKEAQVESTKAVELREAELQEKVERMNAQTTTKKLKAELLSKASVEAETKAREAE</sequence>
<dbReference type="AlphaFoldDB" id="A0A2P6SHJ5"/>
<gene>
    <name evidence="2" type="ORF">RchiOBHm_Chr1g0356261</name>
</gene>
<keyword evidence="3" id="KW-1185">Reference proteome</keyword>
<dbReference type="EMBL" id="PDCK01000039">
    <property type="protein sequence ID" value="PRQ58165.1"/>
    <property type="molecule type" value="Genomic_DNA"/>
</dbReference>
<dbReference type="InterPro" id="IPR027705">
    <property type="entry name" value="Flotillin_fam"/>
</dbReference>
<name>A0A2P6SHJ5_ROSCH</name>
<dbReference type="Proteomes" id="UP000238479">
    <property type="component" value="Chromosome 1"/>
</dbReference>
<comment type="similarity">
    <text evidence="1">Belongs to the band 7/mec-2 family. Flotillin subfamily.</text>
</comment>
<dbReference type="PANTHER" id="PTHR13806">
    <property type="entry name" value="FLOTILLIN-RELATED"/>
    <property type="match status" value="1"/>
</dbReference>
<dbReference type="PANTHER" id="PTHR13806:SF31">
    <property type="entry name" value="FLOTILLIN-LIKE PROTEIN 1-RELATED"/>
    <property type="match status" value="1"/>
</dbReference>
<organism evidence="2 3">
    <name type="scientific">Rosa chinensis</name>
    <name type="common">China rose</name>
    <dbReference type="NCBI Taxonomy" id="74649"/>
    <lineage>
        <taxon>Eukaryota</taxon>
        <taxon>Viridiplantae</taxon>
        <taxon>Streptophyta</taxon>
        <taxon>Embryophyta</taxon>
        <taxon>Tracheophyta</taxon>
        <taxon>Spermatophyta</taxon>
        <taxon>Magnoliopsida</taxon>
        <taxon>eudicotyledons</taxon>
        <taxon>Gunneridae</taxon>
        <taxon>Pentapetalae</taxon>
        <taxon>rosids</taxon>
        <taxon>fabids</taxon>
        <taxon>Rosales</taxon>
        <taxon>Rosaceae</taxon>
        <taxon>Rosoideae</taxon>
        <taxon>Rosoideae incertae sedis</taxon>
        <taxon>Rosa</taxon>
    </lineage>
</organism>
<keyword evidence="1" id="KW-1003">Cell membrane</keyword>
<comment type="subcellular location">
    <subcellularLocation>
        <location evidence="1">Cell membrane</location>
        <topology evidence="1">Lipid-anchor</topology>
    </subcellularLocation>
    <subcellularLocation>
        <location evidence="1">Membrane</location>
        <location evidence="1">Caveola</location>
    </subcellularLocation>
</comment>
<evidence type="ECO:0000256" key="1">
    <source>
        <dbReference type="RuleBase" id="RU366054"/>
    </source>
</evidence>
<protein>
    <recommendedName>
        <fullName evidence="1">Flotillin-like</fullName>
    </recommendedName>
</protein>